<comment type="caution">
    <text evidence="3">The sequence shown here is derived from an EMBL/GenBank/DDBJ whole genome shotgun (WGS) entry which is preliminary data.</text>
</comment>
<evidence type="ECO:0000256" key="1">
    <source>
        <dbReference type="SAM" id="MobiDB-lite"/>
    </source>
</evidence>
<feature type="compositionally biased region" description="Basic and acidic residues" evidence="1">
    <location>
        <begin position="139"/>
        <end position="151"/>
    </location>
</feature>
<feature type="transmembrane region" description="Helical" evidence="2">
    <location>
        <begin position="71"/>
        <end position="93"/>
    </location>
</feature>
<proteinExistence type="predicted"/>
<keyword evidence="2" id="KW-0812">Transmembrane</keyword>
<keyword evidence="2" id="KW-1133">Transmembrane helix</keyword>
<dbReference type="AlphaFoldDB" id="A0A2T1KB01"/>
<dbReference type="InterPro" id="IPR009937">
    <property type="entry name" value="Phage_holin_3_6"/>
</dbReference>
<keyword evidence="4" id="KW-1185">Reference proteome</keyword>
<dbReference type="EMBL" id="PXNN01000017">
    <property type="protein sequence ID" value="PSF06933.1"/>
    <property type="molecule type" value="Genomic_DNA"/>
</dbReference>
<evidence type="ECO:0000313" key="3">
    <source>
        <dbReference type="EMBL" id="PSF06933.1"/>
    </source>
</evidence>
<feature type="region of interest" description="Disordered" evidence="1">
    <location>
        <begin position="1"/>
        <end position="22"/>
    </location>
</feature>
<name>A0A2T1KB01_9GAMM</name>
<dbReference type="RefSeq" id="WP_106673555.1">
    <property type="nucleotide sequence ID" value="NZ_BMFE01000002.1"/>
</dbReference>
<evidence type="ECO:0000256" key="2">
    <source>
        <dbReference type="SAM" id="Phobius"/>
    </source>
</evidence>
<reference evidence="3 4" key="1">
    <citation type="submission" date="2018-03" db="EMBL/GenBank/DDBJ databases">
        <title>Marinobacter brunus sp. nov., a marine bacterium of Gamma-proteobacteria isolated from the surface seawater of the South China Sea.</title>
        <authorList>
            <person name="Cheng H."/>
            <person name="Wu Y.-H."/>
            <person name="Xamxidin M."/>
            <person name="Xu X.-W."/>
        </authorList>
    </citation>
    <scope>NUCLEOTIDE SEQUENCE [LARGE SCALE GENOMIC DNA]</scope>
    <source>
        <strain evidence="3 4">JCM 30472</strain>
    </source>
</reference>
<dbReference type="Pfam" id="PF07332">
    <property type="entry name" value="Phage_holin_3_6"/>
    <property type="match status" value="1"/>
</dbReference>
<feature type="transmembrane region" description="Helical" evidence="2">
    <location>
        <begin position="99"/>
        <end position="121"/>
    </location>
</feature>
<sequence length="151" mass="16123">MADAAQNGNLDPSGPNRDIQPATQPEEKARFYDLVRQLIDDLALLFRKELALAGSEVSQSLDDTKKGVSSLISGVVVLNSGYLFLLAAATLGLGQIMELWLAALIVGGVVTIIGLVMVTAGKKKLESSSLKPTRTMDSVQRDKETVEGYTS</sequence>
<protein>
    <submittedName>
        <fullName evidence="3">Phage holin family protein</fullName>
    </submittedName>
</protein>
<gene>
    <name evidence="3" type="ORF">C7H08_17880</name>
</gene>
<dbReference type="OrthoDB" id="7031914at2"/>
<evidence type="ECO:0000313" key="4">
    <source>
        <dbReference type="Proteomes" id="UP000238385"/>
    </source>
</evidence>
<feature type="region of interest" description="Disordered" evidence="1">
    <location>
        <begin position="131"/>
        <end position="151"/>
    </location>
</feature>
<organism evidence="3 4">
    <name type="scientific">Marinobacter halophilus</name>
    <dbReference type="NCBI Taxonomy" id="1323740"/>
    <lineage>
        <taxon>Bacteria</taxon>
        <taxon>Pseudomonadati</taxon>
        <taxon>Pseudomonadota</taxon>
        <taxon>Gammaproteobacteria</taxon>
        <taxon>Pseudomonadales</taxon>
        <taxon>Marinobacteraceae</taxon>
        <taxon>Marinobacter</taxon>
    </lineage>
</organism>
<accession>A0A2T1KB01</accession>
<feature type="compositionally biased region" description="Polar residues" evidence="1">
    <location>
        <begin position="1"/>
        <end position="10"/>
    </location>
</feature>
<keyword evidence="2" id="KW-0472">Membrane</keyword>
<dbReference type="Proteomes" id="UP000238385">
    <property type="component" value="Unassembled WGS sequence"/>
</dbReference>